<comment type="similarity">
    <text evidence="2">Belongs to the HAD-like hydrolase superfamily.</text>
</comment>
<keyword evidence="1 2" id="KW-0378">Hydrolase</keyword>
<dbReference type="Proteomes" id="UP001159405">
    <property type="component" value="Unassembled WGS sequence"/>
</dbReference>
<dbReference type="NCBIfam" id="TIGR01452">
    <property type="entry name" value="PGP_euk"/>
    <property type="match status" value="1"/>
</dbReference>
<dbReference type="InterPro" id="IPR036412">
    <property type="entry name" value="HAD-like_sf"/>
</dbReference>
<keyword evidence="4" id="KW-1185">Reference proteome</keyword>
<dbReference type="InterPro" id="IPR006357">
    <property type="entry name" value="HAD-SF_hydro_IIA"/>
</dbReference>
<dbReference type="PANTHER" id="PTHR19288">
    <property type="entry name" value="4-NITROPHENYLPHOSPHATASE-RELATED"/>
    <property type="match status" value="1"/>
</dbReference>
<dbReference type="PANTHER" id="PTHR19288:SF93">
    <property type="entry name" value="FI11325P-RELATED"/>
    <property type="match status" value="1"/>
</dbReference>
<dbReference type="EMBL" id="CALNXK010000017">
    <property type="protein sequence ID" value="CAH3105004.1"/>
    <property type="molecule type" value="Genomic_DNA"/>
</dbReference>
<dbReference type="InterPro" id="IPR006349">
    <property type="entry name" value="PGP_euk"/>
</dbReference>
<proteinExistence type="inferred from homology"/>
<dbReference type="Pfam" id="PF13242">
    <property type="entry name" value="Hydrolase_like"/>
    <property type="match status" value="1"/>
</dbReference>
<dbReference type="PIRSF" id="PIRSF000915">
    <property type="entry name" value="PGP-type_phosphatase"/>
    <property type="match status" value="1"/>
</dbReference>
<accession>A0ABN8NDE5</accession>
<evidence type="ECO:0000313" key="3">
    <source>
        <dbReference type="EMBL" id="CAH3105004.1"/>
    </source>
</evidence>
<dbReference type="InterPro" id="IPR023214">
    <property type="entry name" value="HAD_sf"/>
</dbReference>
<reference evidence="3 4" key="1">
    <citation type="submission" date="2022-05" db="EMBL/GenBank/DDBJ databases">
        <authorList>
            <consortium name="Genoscope - CEA"/>
            <person name="William W."/>
        </authorList>
    </citation>
    <scope>NUCLEOTIDE SEQUENCE [LARGE SCALE GENOMIC DNA]</scope>
</reference>
<dbReference type="NCBIfam" id="TIGR01460">
    <property type="entry name" value="HAD-SF-IIA"/>
    <property type="match status" value="1"/>
</dbReference>
<dbReference type="SUPFAM" id="SSF56784">
    <property type="entry name" value="HAD-like"/>
    <property type="match status" value="1"/>
</dbReference>
<name>A0ABN8NDE5_9CNID</name>
<protein>
    <recommendedName>
        <fullName evidence="5">Phosphoglycolate phosphatase</fullName>
    </recommendedName>
</protein>
<evidence type="ECO:0008006" key="5">
    <source>
        <dbReference type="Google" id="ProtNLM"/>
    </source>
</evidence>
<evidence type="ECO:0000256" key="1">
    <source>
        <dbReference type="ARBA" id="ARBA00022801"/>
    </source>
</evidence>
<dbReference type="Pfam" id="PF13344">
    <property type="entry name" value="Hydrolase_6"/>
    <property type="match status" value="1"/>
</dbReference>
<evidence type="ECO:0000313" key="4">
    <source>
        <dbReference type="Proteomes" id="UP001159405"/>
    </source>
</evidence>
<evidence type="ECO:0000256" key="2">
    <source>
        <dbReference type="PIRNR" id="PIRNR000915"/>
    </source>
</evidence>
<comment type="caution">
    <text evidence="3">The sequence shown here is derived from an EMBL/GenBank/DDBJ whole genome shotgun (WGS) entry which is preliminary data.</text>
</comment>
<organism evidence="3 4">
    <name type="scientific">Porites lobata</name>
    <dbReference type="NCBI Taxonomy" id="104759"/>
    <lineage>
        <taxon>Eukaryota</taxon>
        <taxon>Metazoa</taxon>
        <taxon>Cnidaria</taxon>
        <taxon>Anthozoa</taxon>
        <taxon>Hexacorallia</taxon>
        <taxon>Scleractinia</taxon>
        <taxon>Fungiina</taxon>
        <taxon>Poritidae</taxon>
        <taxon>Porites</taxon>
    </lineage>
</organism>
<gene>
    <name evidence="3" type="ORF">PLOB_00012623</name>
</gene>
<sequence length="315" mass="34592">MAEKSCRLLGGKEASDFVASMDAFIFDCDGVLWNEAGPLDGAVEVLQELRKLGKQVFFVTNNSSKSRAEYVKKFEKFGIQASMEEIYGTAFAVAFYLKEILKFDKKVYTVGTTGMVEEFDALKIPHTGSGPDQSSGGYNVKEWSTLTLDPEVGAVVCGFDEHFSYHKLIKAASYLAKDSCLFIATNRDDRFPFKSSDVVIPGTGCFVISVEAAARRKAKVIGKPERYMFDCMKLCHDINPSRTCMIGDRLGTDILFGNNCGLTTILMLSGISSLADVKDCQTSSDLDDRKSIPDFYMPSIEALKAPIKHVSNAAS</sequence>
<dbReference type="Gene3D" id="3.40.50.1000">
    <property type="entry name" value="HAD superfamily/HAD-like"/>
    <property type="match status" value="2"/>
</dbReference>